<dbReference type="EMBL" id="CP095074">
    <property type="protein sequence ID" value="UOQ92866.1"/>
    <property type="molecule type" value="Genomic_DNA"/>
</dbReference>
<evidence type="ECO:0000313" key="1">
    <source>
        <dbReference type="EMBL" id="UOQ92866.1"/>
    </source>
</evidence>
<sequence length="135" mass="16035">MVNLFLDQEHEDYFYGLRSKMEQETYKTNKKYLSVIFLMAAEEELYRKANPYFDTTRGVFDSNKMFEEQDFSVGIGLLARLAVLLFDNNESVTLLKLIGTLDEIRFKLALNAIYLRRFGFIEYKEQEEKLKMPRS</sequence>
<accession>A0ABY4GXX6</accession>
<keyword evidence="2" id="KW-1185">Reference proteome</keyword>
<dbReference type="RefSeq" id="WP_244752470.1">
    <property type="nucleotide sequence ID" value="NZ_CP095074.1"/>
</dbReference>
<evidence type="ECO:0000313" key="2">
    <source>
        <dbReference type="Proteomes" id="UP000831880"/>
    </source>
</evidence>
<dbReference type="Proteomes" id="UP000831880">
    <property type="component" value="Chromosome"/>
</dbReference>
<proteinExistence type="predicted"/>
<organism evidence="1 2">
    <name type="scientific">Halobacillus shinanisalinarum</name>
    <dbReference type="NCBI Taxonomy" id="2932258"/>
    <lineage>
        <taxon>Bacteria</taxon>
        <taxon>Bacillati</taxon>
        <taxon>Bacillota</taxon>
        <taxon>Bacilli</taxon>
        <taxon>Bacillales</taxon>
        <taxon>Bacillaceae</taxon>
        <taxon>Halobacillus</taxon>
    </lineage>
</organism>
<reference evidence="1 2" key="1">
    <citation type="submission" date="2022-04" db="EMBL/GenBank/DDBJ databases">
        <title>Halobacillus sp. isolated from saltern.</title>
        <authorList>
            <person name="Won M."/>
            <person name="Lee C.-M."/>
            <person name="Woen H.-Y."/>
            <person name="Kwon S.-W."/>
        </authorList>
    </citation>
    <scope>NUCLEOTIDE SEQUENCE [LARGE SCALE GENOMIC DNA]</scope>
    <source>
        <strain evidence="1 2">SSTM10-2</strain>
    </source>
</reference>
<protein>
    <submittedName>
        <fullName evidence="1">Uncharacterized protein</fullName>
    </submittedName>
</protein>
<name>A0ABY4GXX6_9BACI</name>
<gene>
    <name evidence="1" type="ORF">MUO14_21045</name>
</gene>